<gene>
    <name evidence="1" type="ORF">RIF29_42459</name>
</gene>
<keyword evidence="2" id="KW-1185">Reference proteome</keyword>
<evidence type="ECO:0000313" key="1">
    <source>
        <dbReference type="EMBL" id="KAK7247574.1"/>
    </source>
</evidence>
<evidence type="ECO:0000313" key="2">
    <source>
        <dbReference type="Proteomes" id="UP001372338"/>
    </source>
</evidence>
<name>A0AAN9HSE3_CROPI</name>
<organism evidence="1 2">
    <name type="scientific">Crotalaria pallida</name>
    <name type="common">Smooth rattlebox</name>
    <name type="synonym">Crotalaria striata</name>
    <dbReference type="NCBI Taxonomy" id="3830"/>
    <lineage>
        <taxon>Eukaryota</taxon>
        <taxon>Viridiplantae</taxon>
        <taxon>Streptophyta</taxon>
        <taxon>Embryophyta</taxon>
        <taxon>Tracheophyta</taxon>
        <taxon>Spermatophyta</taxon>
        <taxon>Magnoliopsida</taxon>
        <taxon>eudicotyledons</taxon>
        <taxon>Gunneridae</taxon>
        <taxon>Pentapetalae</taxon>
        <taxon>rosids</taxon>
        <taxon>fabids</taxon>
        <taxon>Fabales</taxon>
        <taxon>Fabaceae</taxon>
        <taxon>Papilionoideae</taxon>
        <taxon>50 kb inversion clade</taxon>
        <taxon>genistoids sensu lato</taxon>
        <taxon>core genistoids</taxon>
        <taxon>Crotalarieae</taxon>
        <taxon>Crotalaria</taxon>
    </lineage>
</organism>
<proteinExistence type="predicted"/>
<comment type="caution">
    <text evidence="1">The sequence shown here is derived from an EMBL/GenBank/DDBJ whole genome shotgun (WGS) entry which is preliminary data.</text>
</comment>
<dbReference type="AlphaFoldDB" id="A0AAN9HSE3"/>
<reference evidence="1 2" key="1">
    <citation type="submission" date="2024-01" db="EMBL/GenBank/DDBJ databases">
        <title>The genomes of 5 underutilized Papilionoideae crops provide insights into root nodulation and disease resistanc.</title>
        <authorList>
            <person name="Yuan L."/>
        </authorList>
    </citation>
    <scope>NUCLEOTIDE SEQUENCE [LARGE SCALE GENOMIC DNA]</scope>
    <source>
        <strain evidence="1">ZHUSHIDOU_FW_LH</strain>
        <tissue evidence="1">Leaf</tissue>
    </source>
</reference>
<protein>
    <submittedName>
        <fullName evidence="1">Uncharacterized protein</fullName>
    </submittedName>
</protein>
<dbReference type="Proteomes" id="UP001372338">
    <property type="component" value="Unassembled WGS sequence"/>
</dbReference>
<accession>A0AAN9HSE3</accession>
<sequence length="71" mass="8177">MALGNCSRMPLTMMNFLGFKKHELTTFIFEIFCKALVTNSITRMNWDVILNSNLLSSRNYSLILNQTSLID</sequence>
<dbReference type="EMBL" id="JAYWIO010000008">
    <property type="protein sequence ID" value="KAK7247574.1"/>
    <property type="molecule type" value="Genomic_DNA"/>
</dbReference>